<proteinExistence type="predicted"/>
<dbReference type="RefSeq" id="WP_134132439.1">
    <property type="nucleotide sequence ID" value="NZ_SODU01000004.1"/>
</dbReference>
<name>A0ABY2F7R3_9ACTN</name>
<evidence type="ECO:0000256" key="1">
    <source>
        <dbReference type="SAM" id="SignalP"/>
    </source>
</evidence>
<feature type="chain" id="PRO_5047507868" description="DUF3558 domain-containing protein" evidence="1">
    <location>
        <begin position="29"/>
        <end position="221"/>
    </location>
</feature>
<dbReference type="EMBL" id="SODU01000004">
    <property type="protein sequence ID" value="TDW84309.1"/>
    <property type="molecule type" value="Genomic_DNA"/>
</dbReference>
<keyword evidence="3" id="KW-1185">Reference proteome</keyword>
<organism evidence="2 3">
    <name type="scientific">Kribbella pratensis</name>
    <dbReference type="NCBI Taxonomy" id="2512112"/>
    <lineage>
        <taxon>Bacteria</taxon>
        <taxon>Bacillati</taxon>
        <taxon>Actinomycetota</taxon>
        <taxon>Actinomycetes</taxon>
        <taxon>Propionibacteriales</taxon>
        <taxon>Kribbellaceae</taxon>
        <taxon>Kribbella</taxon>
    </lineage>
</organism>
<dbReference type="Proteomes" id="UP000295060">
    <property type="component" value="Unassembled WGS sequence"/>
</dbReference>
<evidence type="ECO:0008006" key="4">
    <source>
        <dbReference type="Google" id="ProtNLM"/>
    </source>
</evidence>
<feature type="signal peptide" evidence="1">
    <location>
        <begin position="1"/>
        <end position="28"/>
    </location>
</feature>
<evidence type="ECO:0000313" key="3">
    <source>
        <dbReference type="Proteomes" id="UP000295060"/>
    </source>
</evidence>
<evidence type="ECO:0000313" key="2">
    <source>
        <dbReference type="EMBL" id="TDW84309.1"/>
    </source>
</evidence>
<accession>A0ABY2F7R3</accession>
<reference evidence="2 3" key="1">
    <citation type="submission" date="2019-03" db="EMBL/GenBank/DDBJ databases">
        <title>Genomic Encyclopedia of Type Strains, Phase III (KMG-III): the genomes of soil and plant-associated and newly described type strains.</title>
        <authorList>
            <person name="Whitman W."/>
        </authorList>
    </citation>
    <scope>NUCLEOTIDE SEQUENCE [LARGE SCALE GENOMIC DNA]</scope>
    <source>
        <strain evidence="2 3">VKMAc-2574</strain>
    </source>
</reference>
<protein>
    <recommendedName>
        <fullName evidence="4">DUF3558 domain-containing protein</fullName>
    </recommendedName>
</protein>
<sequence>MRFSLARTAGVTAVVAALAAGGLSIAHAGRTSTATLPPATLPPARAAAGTPPLQPGQVTYQEDGWGVSGPGYESGCGAQVPQGWTKVKVADYHAKFSGRNGLWVLRINCVLPATETRTDVVNARIAALRGTKGFRVLSVVDGLTPRLHPNGEPYDVLQTKTMTYSYTDDTGGTRLVISLWTTDYGRPTTATVEITAAGREQDLVGLQSVVARATKTFYRAG</sequence>
<keyword evidence="1" id="KW-0732">Signal</keyword>
<comment type="caution">
    <text evidence="2">The sequence shown here is derived from an EMBL/GenBank/DDBJ whole genome shotgun (WGS) entry which is preliminary data.</text>
</comment>
<gene>
    <name evidence="2" type="ORF">EV137_7118</name>
</gene>